<organism evidence="1 2">
    <name type="scientific">Streptomyces capitiformicae</name>
    <dbReference type="NCBI Taxonomy" id="2014920"/>
    <lineage>
        <taxon>Bacteria</taxon>
        <taxon>Bacillati</taxon>
        <taxon>Actinomycetota</taxon>
        <taxon>Actinomycetes</taxon>
        <taxon>Kitasatosporales</taxon>
        <taxon>Streptomycetaceae</taxon>
        <taxon>Streptomyces</taxon>
    </lineage>
</organism>
<sequence length="49" mass="5169">MFGVAPEFEVGRTTGRSDAFGLTYEASYGEAAEYVFSGEEAEGAAQGRV</sequence>
<reference evidence="1" key="1">
    <citation type="journal article" date="2014" name="Int. J. Syst. Evol. Microbiol.">
        <title>Complete genome sequence of Corynebacterium casei LMG S-19264T (=DSM 44701T), isolated from a smear-ripened cheese.</title>
        <authorList>
            <consortium name="US DOE Joint Genome Institute (JGI-PGF)"/>
            <person name="Walter F."/>
            <person name="Albersmeier A."/>
            <person name="Kalinowski J."/>
            <person name="Ruckert C."/>
        </authorList>
    </citation>
    <scope>NUCLEOTIDE SEQUENCE</scope>
    <source>
        <strain evidence="1">CGMCC 4.7403</strain>
    </source>
</reference>
<gene>
    <name evidence="1" type="ORF">GCM10017771_95170</name>
</gene>
<dbReference type="EMBL" id="BNAT01000079">
    <property type="protein sequence ID" value="GHE71191.1"/>
    <property type="molecule type" value="Genomic_DNA"/>
</dbReference>
<dbReference type="Proteomes" id="UP000603227">
    <property type="component" value="Unassembled WGS sequence"/>
</dbReference>
<proteinExistence type="predicted"/>
<reference evidence="1" key="2">
    <citation type="submission" date="2020-09" db="EMBL/GenBank/DDBJ databases">
        <authorList>
            <person name="Sun Q."/>
            <person name="Zhou Y."/>
        </authorList>
    </citation>
    <scope>NUCLEOTIDE SEQUENCE</scope>
    <source>
        <strain evidence="1">CGMCC 4.7403</strain>
    </source>
</reference>
<dbReference type="AlphaFoldDB" id="A0A918ZUT5"/>
<comment type="caution">
    <text evidence="1">The sequence shown here is derived from an EMBL/GenBank/DDBJ whole genome shotgun (WGS) entry which is preliminary data.</text>
</comment>
<evidence type="ECO:0000313" key="2">
    <source>
        <dbReference type="Proteomes" id="UP000603227"/>
    </source>
</evidence>
<evidence type="ECO:0000313" key="1">
    <source>
        <dbReference type="EMBL" id="GHE71191.1"/>
    </source>
</evidence>
<protein>
    <submittedName>
        <fullName evidence="1">Uncharacterized protein</fullName>
    </submittedName>
</protein>
<keyword evidence="2" id="KW-1185">Reference proteome</keyword>
<accession>A0A918ZUT5</accession>
<name>A0A918ZUT5_9ACTN</name>